<proteinExistence type="predicted"/>
<protein>
    <submittedName>
        <fullName evidence="1">Uncharacterized protein</fullName>
    </submittedName>
</protein>
<comment type="caution">
    <text evidence="1">The sequence shown here is derived from an EMBL/GenBank/DDBJ whole genome shotgun (WGS) entry which is preliminary data.</text>
</comment>
<name>A0A540WIY6_9BACT</name>
<dbReference type="EMBL" id="VIFM01000432">
    <property type="protein sequence ID" value="TQF08857.1"/>
    <property type="molecule type" value="Genomic_DNA"/>
</dbReference>
<dbReference type="Proteomes" id="UP000315369">
    <property type="component" value="Unassembled WGS sequence"/>
</dbReference>
<reference evidence="1 2" key="1">
    <citation type="submission" date="2019-06" db="EMBL/GenBank/DDBJ databases">
        <authorList>
            <person name="Livingstone P."/>
            <person name="Whitworth D."/>
        </authorList>
    </citation>
    <scope>NUCLEOTIDE SEQUENCE [LARGE SCALE GENOMIC DNA]</scope>
    <source>
        <strain evidence="1 2">AM401</strain>
    </source>
</reference>
<keyword evidence="2" id="KW-1185">Reference proteome</keyword>
<dbReference type="RefSeq" id="WP_141649270.1">
    <property type="nucleotide sequence ID" value="NZ_VIFM01000432.1"/>
</dbReference>
<sequence>MLIIRDEQKQVFQQESRRRFEVLLAAFLREHYPAARRMAPEQLSGFVHTQVSKAGPYGLVSRRGAALFVAAAWHLGDGFDLRLRGGKRPIFGRDTFPSEREAMLEDLLHELGAGVPAGEGAGR</sequence>
<gene>
    <name evidence="1" type="ORF">FJV41_47680</name>
</gene>
<accession>A0A540WIY6</accession>
<organism evidence="1 2">
    <name type="scientific">Myxococcus llanfairpwllgwyngyllgogerychwyrndrobwllllantysiliogogogochensis</name>
    <dbReference type="NCBI Taxonomy" id="2590453"/>
    <lineage>
        <taxon>Bacteria</taxon>
        <taxon>Pseudomonadati</taxon>
        <taxon>Myxococcota</taxon>
        <taxon>Myxococcia</taxon>
        <taxon>Myxococcales</taxon>
        <taxon>Cystobacterineae</taxon>
        <taxon>Myxococcaceae</taxon>
        <taxon>Myxococcus</taxon>
    </lineage>
</organism>
<dbReference type="AlphaFoldDB" id="A0A540WIY6"/>
<evidence type="ECO:0000313" key="1">
    <source>
        <dbReference type="EMBL" id="TQF08857.1"/>
    </source>
</evidence>
<evidence type="ECO:0000313" key="2">
    <source>
        <dbReference type="Proteomes" id="UP000315369"/>
    </source>
</evidence>